<dbReference type="Gene3D" id="6.20.240.60">
    <property type="match status" value="1"/>
</dbReference>
<evidence type="ECO:0000256" key="1">
    <source>
        <dbReference type="SAM" id="SignalP"/>
    </source>
</evidence>
<keyword evidence="4" id="KW-1185">Reference proteome</keyword>
<dbReference type="PROSITE" id="PS51782">
    <property type="entry name" value="LYSM"/>
    <property type="match status" value="2"/>
</dbReference>
<dbReference type="InterPro" id="IPR018392">
    <property type="entry name" value="LysM"/>
</dbReference>
<dbReference type="SUPFAM" id="SSF54106">
    <property type="entry name" value="LysM domain"/>
    <property type="match status" value="2"/>
</dbReference>
<dbReference type="InterPro" id="IPR042047">
    <property type="entry name" value="SleB_dom1"/>
</dbReference>
<dbReference type="AlphaFoldDB" id="A0A1M5BCF4"/>
<dbReference type="InterPro" id="IPR011105">
    <property type="entry name" value="Cell_wall_hydrolase_SleB"/>
</dbReference>
<feature type="domain" description="LysM" evidence="2">
    <location>
        <begin position="73"/>
        <end position="116"/>
    </location>
</feature>
<feature type="domain" description="LysM" evidence="2">
    <location>
        <begin position="27"/>
        <end position="70"/>
    </location>
</feature>
<dbReference type="STRING" id="1121256.SAMN02746089_01843"/>
<evidence type="ECO:0000259" key="2">
    <source>
        <dbReference type="PROSITE" id="PS51782"/>
    </source>
</evidence>
<dbReference type="GO" id="GO:0008932">
    <property type="term" value="F:lytic endotransglycosylase activity"/>
    <property type="evidence" value="ECO:0007669"/>
    <property type="project" value="TreeGrafter"/>
</dbReference>
<dbReference type="GO" id="GO:0016787">
    <property type="term" value="F:hydrolase activity"/>
    <property type="evidence" value="ECO:0007669"/>
    <property type="project" value="InterPro"/>
</dbReference>
<gene>
    <name evidence="3" type="ORF">SAMN02746089_01843</name>
</gene>
<feature type="signal peptide" evidence="1">
    <location>
        <begin position="1"/>
        <end position="26"/>
    </location>
</feature>
<evidence type="ECO:0000313" key="4">
    <source>
        <dbReference type="Proteomes" id="UP000184088"/>
    </source>
</evidence>
<sequence length="273" mass="30273">MLKSKKARVFLATVSLSLTLVQTAYAGTYKVVAGDSLYKIGNLFNTTASTIMKYNNLKDTYIYPGQVLYVPSDTYTVKAGDSLYLIAKKYGISLYSLRKANNKWDDYIYPGQVLNIPGSTPTTGSSYVSDNGNSVYQEPSRGSVYRGVITYSLSDLDLLARLITAEADGEPYEAKVGVGAVVINRVKDYRFPNTISDVIYEKTDGYYQFTPVENGWINKPASEEAKKAAYDALHGSDPTHGALFYFDDSATNSWLWSQPIAARIGRMVFTYLK</sequence>
<evidence type="ECO:0000313" key="3">
    <source>
        <dbReference type="EMBL" id="SHF40194.1"/>
    </source>
</evidence>
<dbReference type="Proteomes" id="UP000184088">
    <property type="component" value="Unassembled WGS sequence"/>
</dbReference>
<dbReference type="OrthoDB" id="9785345at2"/>
<dbReference type="RefSeq" id="WP_073344422.1">
    <property type="nucleotide sequence ID" value="NZ_FQVH01000021.1"/>
</dbReference>
<name>A0A1M5BCF4_9THEO</name>
<protein>
    <submittedName>
        <fullName evidence="3">LysM domain-containing protein</fullName>
    </submittedName>
</protein>
<dbReference type="PANTHER" id="PTHR33734">
    <property type="entry name" value="LYSM DOMAIN-CONTAINING GPI-ANCHORED PROTEIN 2"/>
    <property type="match status" value="1"/>
</dbReference>
<feature type="chain" id="PRO_5013132861" evidence="1">
    <location>
        <begin position="27"/>
        <end position="273"/>
    </location>
</feature>
<dbReference type="Pfam" id="PF07486">
    <property type="entry name" value="Hydrolase_2"/>
    <property type="match status" value="1"/>
</dbReference>
<dbReference type="EMBL" id="FQVH01000021">
    <property type="protein sequence ID" value="SHF40194.1"/>
    <property type="molecule type" value="Genomic_DNA"/>
</dbReference>
<reference evidence="3 4" key="1">
    <citation type="submission" date="2016-11" db="EMBL/GenBank/DDBJ databases">
        <authorList>
            <person name="Jaros S."/>
            <person name="Januszkiewicz K."/>
            <person name="Wedrychowicz H."/>
        </authorList>
    </citation>
    <scope>NUCLEOTIDE SEQUENCE [LARGE SCALE GENOMIC DNA]</scope>
    <source>
        <strain evidence="3 4">DSM 17918</strain>
    </source>
</reference>
<dbReference type="Pfam" id="PF01476">
    <property type="entry name" value="LysM"/>
    <property type="match status" value="2"/>
</dbReference>
<dbReference type="InterPro" id="IPR036779">
    <property type="entry name" value="LysM_dom_sf"/>
</dbReference>
<dbReference type="PANTHER" id="PTHR33734:SF22">
    <property type="entry name" value="MEMBRANE-BOUND LYTIC MUREIN TRANSGLYCOSYLASE D"/>
    <property type="match status" value="1"/>
</dbReference>
<dbReference type="CDD" id="cd00118">
    <property type="entry name" value="LysM"/>
    <property type="match status" value="2"/>
</dbReference>
<dbReference type="SMART" id="SM00257">
    <property type="entry name" value="LysM"/>
    <property type="match status" value="2"/>
</dbReference>
<dbReference type="Gene3D" id="3.10.350.10">
    <property type="entry name" value="LysM domain"/>
    <property type="match status" value="2"/>
</dbReference>
<proteinExistence type="predicted"/>
<accession>A0A1M5BCF4</accession>
<organism evidence="3 4">
    <name type="scientific">Caldanaerobius fijiensis DSM 17918</name>
    <dbReference type="NCBI Taxonomy" id="1121256"/>
    <lineage>
        <taxon>Bacteria</taxon>
        <taxon>Bacillati</taxon>
        <taxon>Bacillota</taxon>
        <taxon>Clostridia</taxon>
        <taxon>Thermoanaerobacterales</taxon>
        <taxon>Thermoanaerobacteraceae</taxon>
        <taxon>Caldanaerobius</taxon>
    </lineage>
</organism>
<dbReference type="Gene3D" id="1.10.10.2520">
    <property type="entry name" value="Cell wall hydrolase SleB, domain 1"/>
    <property type="match status" value="1"/>
</dbReference>
<keyword evidence="1" id="KW-0732">Signal</keyword>